<keyword evidence="6" id="KW-1185">Reference proteome</keyword>
<feature type="domain" description="Aldehyde dehydrogenase" evidence="4">
    <location>
        <begin position="19"/>
        <end position="184"/>
    </location>
</feature>
<organism evidence="5 6">
    <name type="scientific">Streptomyces sulfonofaciens</name>
    <dbReference type="NCBI Taxonomy" id="68272"/>
    <lineage>
        <taxon>Bacteria</taxon>
        <taxon>Bacillati</taxon>
        <taxon>Actinomycetota</taxon>
        <taxon>Actinomycetes</taxon>
        <taxon>Kitasatosporales</taxon>
        <taxon>Streptomycetaceae</taxon>
        <taxon>Streptomyces</taxon>
    </lineage>
</organism>
<dbReference type="RefSeq" id="WP_189934280.1">
    <property type="nucleotide sequence ID" value="NZ_BNCD01000012.1"/>
</dbReference>
<evidence type="ECO:0000256" key="3">
    <source>
        <dbReference type="SAM" id="MobiDB-lite"/>
    </source>
</evidence>
<evidence type="ECO:0000256" key="2">
    <source>
        <dbReference type="ARBA" id="ARBA00023002"/>
    </source>
</evidence>
<dbReference type="Gene3D" id="3.40.605.10">
    <property type="entry name" value="Aldehyde Dehydrogenase, Chain A, domain 1"/>
    <property type="match status" value="1"/>
</dbReference>
<dbReference type="Proteomes" id="UP000603708">
    <property type="component" value="Unassembled WGS sequence"/>
</dbReference>
<dbReference type="PANTHER" id="PTHR42804">
    <property type="entry name" value="ALDEHYDE DEHYDROGENASE"/>
    <property type="match status" value="1"/>
</dbReference>
<dbReference type="InterPro" id="IPR016161">
    <property type="entry name" value="Ald_DH/histidinol_DH"/>
</dbReference>
<reference evidence="5" key="1">
    <citation type="journal article" date="2014" name="Int. J. Syst. Evol. Microbiol.">
        <title>Complete genome sequence of Corynebacterium casei LMG S-19264T (=DSM 44701T), isolated from a smear-ripened cheese.</title>
        <authorList>
            <consortium name="US DOE Joint Genome Institute (JGI-PGF)"/>
            <person name="Walter F."/>
            <person name="Albersmeier A."/>
            <person name="Kalinowski J."/>
            <person name="Ruckert C."/>
        </authorList>
    </citation>
    <scope>NUCLEOTIDE SEQUENCE</scope>
    <source>
        <strain evidence="5">JCM 5069</strain>
    </source>
</reference>
<dbReference type="AlphaFoldDB" id="A0A919GE83"/>
<evidence type="ECO:0000259" key="4">
    <source>
        <dbReference type="Pfam" id="PF00171"/>
    </source>
</evidence>
<dbReference type="Gene3D" id="3.40.309.10">
    <property type="entry name" value="Aldehyde Dehydrogenase, Chain A, domain 2"/>
    <property type="match status" value="1"/>
</dbReference>
<feature type="region of interest" description="Disordered" evidence="3">
    <location>
        <begin position="1"/>
        <end position="41"/>
    </location>
</feature>
<sequence length="187" mass="19279">MARCQAPDRRPGRPRRGPARAYRVGDPADGATRLGPLASGAQRRRVTGCIERGVADGATVVVGGPGRPEGPERGAYVRPTVLADVDPGAAVAQEEIFGPVPVVIPCTDDDHAVEIANGTAYGRTGAVSGEREHAPAVAGRLRAGQVGVNGAGTNPLAPFGGCKQSGNGREMGRFGPEEFLKTEAIHR</sequence>
<dbReference type="InterPro" id="IPR016162">
    <property type="entry name" value="Ald_DH_N"/>
</dbReference>
<dbReference type="GO" id="GO:0016620">
    <property type="term" value="F:oxidoreductase activity, acting on the aldehyde or oxo group of donors, NAD or NADP as acceptor"/>
    <property type="evidence" value="ECO:0007669"/>
    <property type="project" value="InterPro"/>
</dbReference>
<evidence type="ECO:0000256" key="1">
    <source>
        <dbReference type="ARBA" id="ARBA00009986"/>
    </source>
</evidence>
<dbReference type="EMBL" id="BNCD01000012">
    <property type="protein sequence ID" value="GHH82334.1"/>
    <property type="molecule type" value="Genomic_DNA"/>
</dbReference>
<protein>
    <recommendedName>
        <fullName evidence="4">Aldehyde dehydrogenase domain-containing protein</fullName>
    </recommendedName>
</protein>
<keyword evidence="2" id="KW-0560">Oxidoreductase</keyword>
<dbReference type="InterPro" id="IPR016163">
    <property type="entry name" value="Ald_DH_C"/>
</dbReference>
<dbReference type="Pfam" id="PF00171">
    <property type="entry name" value="Aldedh"/>
    <property type="match status" value="1"/>
</dbReference>
<evidence type="ECO:0000313" key="5">
    <source>
        <dbReference type="EMBL" id="GHH82334.1"/>
    </source>
</evidence>
<name>A0A919GE83_9ACTN</name>
<dbReference type="InterPro" id="IPR015590">
    <property type="entry name" value="Aldehyde_DH_dom"/>
</dbReference>
<comment type="similarity">
    <text evidence="1">Belongs to the aldehyde dehydrogenase family.</text>
</comment>
<evidence type="ECO:0000313" key="6">
    <source>
        <dbReference type="Proteomes" id="UP000603708"/>
    </source>
</evidence>
<comment type="caution">
    <text evidence="5">The sequence shown here is derived from an EMBL/GenBank/DDBJ whole genome shotgun (WGS) entry which is preliminary data.</text>
</comment>
<feature type="compositionally biased region" description="Basic and acidic residues" evidence="3">
    <location>
        <begin position="1"/>
        <end position="11"/>
    </location>
</feature>
<reference evidence="5" key="2">
    <citation type="submission" date="2020-09" db="EMBL/GenBank/DDBJ databases">
        <authorList>
            <person name="Sun Q."/>
            <person name="Ohkuma M."/>
        </authorList>
    </citation>
    <scope>NUCLEOTIDE SEQUENCE</scope>
    <source>
        <strain evidence="5">JCM 5069</strain>
    </source>
</reference>
<dbReference type="SUPFAM" id="SSF53720">
    <property type="entry name" value="ALDH-like"/>
    <property type="match status" value="1"/>
</dbReference>
<gene>
    <name evidence="5" type="ORF">GCM10018793_41900</name>
</gene>
<accession>A0A919GE83</accession>
<dbReference type="PANTHER" id="PTHR42804:SF1">
    <property type="entry name" value="ALDEHYDE DEHYDROGENASE-RELATED"/>
    <property type="match status" value="1"/>
</dbReference>
<proteinExistence type="inferred from homology"/>